<dbReference type="InterPro" id="IPR009097">
    <property type="entry name" value="Cyclic_Pdiesterase"/>
</dbReference>
<evidence type="ECO:0000313" key="2">
    <source>
        <dbReference type="Proteomes" id="UP000185596"/>
    </source>
</evidence>
<accession>A0A1Q8CKF0</accession>
<organism evidence="1 2">
    <name type="scientific">Actinophytocola xanthii</name>
    <dbReference type="NCBI Taxonomy" id="1912961"/>
    <lineage>
        <taxon>Bacteria</taxon>
        <taxon>Bacillati</taxon>
        <taxon>Actinomycetota</taxon>
        <taxon>Actinomycetes</taxon>
        <taxon>Pseudonocardiales</taxon>
        <taxon>Pseudonocardiaceae</taxon>
    </lineage>
</organism>
<dbReference type="SUPFAM" id="SSF55144">
    <property type="entry name" value="LigT-like"/>
    <property type="match status" value="1"/>
</dbReference>
<dbReference type="RefSeq" id="WP_075128179.1">
    <property type="nucleotide sequence ID" value="NZ_MSIE01000048.1"/>
</dbReference>
<protein>
    <recommendedName>
        <fullName evidence="3">2'-5' RNA ligase</fullName>
    </recommendedName>
</protein>
<proteinExistence type="predicted"/>
<dbReference type="OrthoDB" id="3533156at2"/>
<dbReference type="Pfam" id="PF13563">
    <property type="entry name" value="2_5_RNA_ligase2"/>
    <property type="match status" value="1"/>
</dbReference>
<dbReference type="STRING" id="1912961.BU204_24945"/>
<reference evidence="1 2" key="1">
    <citation type="submission" date="2016-12" db="EMBL/GenBank/DDBJ databases">
        <title>The draft genome sequence of Actinophytocola sp. 11-183.</title>
        <authorList>
            <person name="Wang W."/>
            <person name="Yuan L."/>
        </authorList>
    </citation>
    <scope>NUCLEOTIDE SEQUENCE [LARGE SCALE GENOMIC DNA]</scope>
    <source>
        <strain evidence="1 2">11-183</strain>
    </source>
</reference>
<dbReference type="Proteomes" id="UP000185596">
    <property type="component" value="Unassembled WGS sequence"/>
</dbReference>
<gene>
    <name evidence="1" type="ORF">BU204_24945</name>
</gene>
<keyword evidence="2" id="KW-1185">Reference proteome</keyword>
<name>A0A1Q8CKF0_9PSEU</name>
<dbReference type="Gene3D" id="3.90.1140.10">
    <property type="entry name" value="Cyclic phosphodiesterase"/>
    <property type="match status" value="1"/>
</dbReference>
<dbReference type="EMBL" id="MSIE01000048">
    <property type="protein sequence ID" value="OLF14813.1"/>
    <property type="molecule type" value="Genomic_DNA"/>
</dbReference>
<evidence type="ECO:0000313" key="1">
    <source>
        <dbReference type="EMBL" id="OLF14813.1"/>
    </source>
</evidence>
<sequence>MLRRHLCVLLDATATGPVQEWRQRWDPVMAAVVPAHLTVVYPEEVADEPLLLRRVESSLATTTPFRLRLGAVVAEADGAGGVFVAVDDLDGGWAALRNALLTAPMTPADVPPHVTLVHPRTSRRGAGCWAVLAGRRVDLEVAVREVCLTETRYGQAGTADVSLAVLRRFALAGRRPR</sequence>
<comment type="caution">
    <text evidence="1">The sequence shown here is derived from an EMBL/GenBank/DDBJ whole genome shotgun (WGS) entry which is preliminary data.</text>
</comment>
<dbReference type="AlphaFoldDB" id="A0A1Q8CKF0"/>
<evidence type="ECO:0008006" key="3">
    <source>
        <dbReference type="Google" id="ProtNLM"/>
    </source>
</evidence>